<name>A0AAE1AD17_9GAST</name>
<dbReference type="EMBL" id="JAWDGP010002247">
    <property type="protein sequence ID" value="KAK3784437.1"/>
    <property type="molecule type" value="Genomic_DNA"/>
</dbReference>
<accession>A0AAE1AD17</accession>
<protein>
    <submittedName>
        <fullName evidence="1">Uncharacterized protein</fullName>
    </submittedName>
</protein>
<evidence type="ECO:0000313" key="1">
    <source>
        <dbReference type="EMBL" id="KAK3784437.1"/>
    </source>
</evidence>
<sequence length="69" mass="7788">MHFHSEHEVCLEICPQRNRPGELPSKNDSTNCTKDETKNFVIARYVGTLKHAGEFSSFRCTKDTSALSS</sequence>
<dbReference type="Proteomes" id="UP001283361">
    <property type="component" value="Unassembled WGS sequence"/>
</dbReference>
<dbReference type="AlphaFoldDB" id="A0AAE1AD17"/>
<keyword evidence="2" id="KW-1185">Reference proteome</keyword>
<gene>
    <name evidence="1" type="ORF">RRG08_039438</name>
</gene>
<proteinExistence type="predicted"/>
<reference evidence="1" key="1">
    <citation type="journal article" date="2023" name="G3 (Bethesda)">
        <title>A reference genome for the long-term kleptoplast-retaining sea slug Elysia crispata morphotype clarki.</title>
        <authorList>
            <person name="Eastman K.E."/>
            <person name="Pendleton A.L."/>
            <person name="Shaikh M.A."/>
            <person name="Suttiyut T."/>
            <person name="Ogas R."/>
            <person name="Tomko P."/>
            <person name="Gavelis G."/>
            <person name="Widhalm J.R."/>
            <person name="Wisecaver J.H."/>
        </authorList>
    </citation>
    <scope>NUCLEOTIDE SEQUENCE</scope>
    <source>
        <strain evidence="1">ECLA1</strain>
    </source>
</reference>
<evidence type="ECO:0000313" key="2">
    <source>
        <dbReference type="Proteomes" id="UP001283361"/>
    </source>
</evidence>
<organism evidence="1 2">
    <name type="scientific">Elysia crispata</name>
    <name type="common">lettuce slug</name>
    <dbReference type="NCBI Taxonomy" id="231223"/>
    <lineage>
        <taxon>Eukaryota</taxon>
        <taxon>Metazoa</taxon>
        <taxon>Spiralia</taxon>
        <taxon>Lophotrochozoa</taxon>
        <taxon>Mollusca</taxon>
        <taxon>Gastropoda</taxon>
        <taxon>Heterobranchia</taxon>
        <taxon>Euthyneura</taxon>
        <taxon>Panpulmonata</taxon>
        <taxon>Sacoglossa</taxon>
        <taxon>Placobranchoidea</taxon>
        <taxon>Plakobranchidae</taxon>
        <taxon>Elysia</taxon>
    </lineage>
</organism>
<comment type="caution">
    <text evidence="1">The sequence shown here is derived from an EMBL/GenBank/DDBJ whole genome shotgun (WGS) entry which is preliminary data.</text>
</comment>